<dbReference type="SUPFAM" id="SSF50729">
    <property type="entry name" value="PH domain-like"/>
    <property type="match status" value="1"/>
</dbReference>
<evidence type="ECO:0000256" key="1">
    <source>
        <dbReference type="ARBA" id="ARBA00022468"/>
    </source>
</evidence>
<dbReference type="PROSITE" id="PS50238">
    <property type="entry name" value="RHOGAP"/>
    <property type="match status" value="1"/>
</dbReference>
<dbReference type="GO" id="GO:0005096">
    <property type="term" value="F:GTPase activator activity"/>
    <property type="evidence" value="ECO:0007669"/>
    <property type="project" value="UniProtKB-KW"/>
</dbReference>
<dbReference type="InterPro" id="IPR036871">
    <property type="entry name" value="PX_dom_sf"/>
</dbReference>
<organism evidence="5 6">
    <name type="scientific">Escovopsis weberi</name>
    <dbReference type="NCBI Taxonomy" id="150374"/>
    <lineage>
        <taxon>Eukaryota</taxon>
        <taxon>Fungi</taxon>
        <taxon>Dikarya</taxon>
        <taxon>Ascomycota</taxon>
        <taxon>Pezizomycotina</taxon>
        <taxon>Sordariomycetes</taxon>
        <taxon>Hypocreomycetidae</taxon>
        <taxon>Hypocreales</taxon>
        <taxon>Hypocreaceae</taxon>
        <taxon>Escovopsis</taxon>
    </lineage>
</organism>
<dbReference type="SUPFAM" id="SSF64268">
    <property type="entry name" value="PX domain"/>
    <property type="match status" value="1"/>
</dbReference>
<dbReference type="InterPro" id="IPR011993">
    <property type="entry name" value="PH-like_dom_sf"/>
</dbReference>
<gene>
    <name evidence="5" type="ORF">ESCO_004360</name>
</gene>
<dbReference type="Gene3D" id="3.30.1520.10">
    <property type="entry name" value="Phox-like domain"/>
    <property type="match status" value="1"/>
</dbReference>
<keyword evidence="1" id="KW-0343">GTPase activation</keyword>
<dbReference type="Proteomes" id="UP000053831">
    <property type="component" value="Unassembled WGS sequence"/>
</dbReference>
<dbReference type="Gene3D" id="1.10.555.10">
    <property type="entry name" value="Rho GTPase activation protein"/>
    <property type="match status" value="1"/>
</dbReference>
<dbReference type="OrthoDB" id="185175at2759"/>
<dbReference type="InterPro" id="IPR050729">
    <property type="entry name" value="Rho-GAP"/>
</dbReference>
<evidence type="ECO:0000259" key="4">
    <source>
        <dbReference type="PROSITE" id="PS50238"/>
    </source>
</evidence>
<dbReference type="GO" id="GO:0007165">
    <property type="term" value="P:signal transduction"/>
    <property type="evidence" value="ECO:0007669"/>
    <property type="project" value="InterPro"/>
</dbReference>
<protein>
    <submittedName>
        <fullName evidence="5">GTPase-activating protein BEM3</fullName>
    </submittedName>
</protein>
<feature type="domain" description="PH" evidence="3">
    <location>
        <begin position="188"/>
        <end position="305"/>
    </location>
</feature>
<evidence type="ECO:0000313" key="6">
    <source>
        <dbReference type="Proteomes" id="UP000053831"/>
    </source>
</evidence>
<name>A0A0M9VVJ7_ESCWE</name>
<accession>A0A0M9VVJ7</accession>
<feature type="region of interest" description="Disordered" evidence="2">
    <location>
        <begin position="239"/>
        <end position="258"/>
    </location>
</feature>
<dbReference type="InterPro" id="IPR001849">
    <property type="entry name" value="PH_domain"/>
</dbReference>
<feature type="region of interest" description="Disordered" evidence="2">
    <location>
        <begin position="633"/>
        <end position="653"/>
    </location>
</feature>
<dbReference type="EMBL" id="LGSR01000013">
    <property type="protein sequence ID" value="KOS21043.1"/>
    <property type="molecule type" value="Genomic_DNA"/>
</dbReference>
<evidence type="ECO:0000259" key="3">
    <source>
        <dbReference type="PROSITE" id="PS50003"/>
    </source>
</evidence>
<dbReference type="Pfam" id="PF00620">
    <property type="entry name" value="RhoGAP"/>
    <property type="match status" value="1"/>
</dbReference>
<keyword evidence="6" id="KW-1185">Reference proteome</keyword>
<dbReference type="InterPro" id="IPR008936">
    <property type="entry name" value="Rho_GTPase_activation_prot"/>
</dbReference>
<dbReference type="GO" id="GO:0035091">
    <property type="term" value="F:phosphatidylinositol binding"/>
    <property type="evidence" value="ECO:0007669"/>
    <property type="project" value="InterPro"/>
</dbReference>
<dbReference type="AlphaFoldDB" id="A0A0M9VVJ7"/>
<evidence type="ECO:0000256" key="2">
    <source>
        <dbReference type="SAM" id="MobiDB-lite"/>
    </source>
</evidence>
<dbReference type="InterPro" id="IPR000198">
    <property type="entry name" value="RhoGAP_dom"/>
</dbReference>
<sequence length="653" mass="72308">MAEASYQSGHTKTQSGPVGRMKIHRGLVTEEYPDLLLPPNALPSIDVKVVSSRMKLPRASLIALTQLDEDPVFTLAVFSRASNGELWRMEKDSASLLKLDQRLKQCPAFTARTPDRSLFHGHSPAKLDCRREALDQYLDELLNTPLDTATAEELCRYLSTNTLPPYADEVGFAYRPTGDIVHSIPENRCALTGYLTKKGKNFGGWKARYFVLDGLQLRYFESPGGTYLGAIRLQNAQIGKQPQGHDGNSTEKTANDGDFDDQYRHAFLILEQKKKDSNHFIKHVLCAESDVERDMWVDGLKGIDQPEANDEAQGSKPNSLDRPTAGAPENASAGGDAPQNVQQKVISGPRDPQIISDSTAWGNKAAPAPITSTHDEKKQRKRSFFGFGARSRNSSDGHDGAFGGTESGISPTPVQSAYLNSTRPVFGSPLAEAVRFNAPHDVRVPVPAVVYRCIEYLESRNAILEEGIFRLSGSNIVIKQLRERFDTEGDINLVTDEQYYDIHAVASLLKLYLRELPTSILTRDLHFEFLSITEMTDRERKLAALKVLVLKLPQANLTLLKYLIAFLIRIINKADINKMTIRNVGIVFSPTLHVPAPVFAIFLSSYEAIFGVDPEEYELPVLAQSLDANAPTVDRSQRGAGLANDARTRSTEL</sequence>
<feature type="region of interest" description="Disordered" evidence="2">
    <location>
        <begin position="1"/>
        <end position="21"/>
    </location>
</feature>
<feature type="region of interest" description="Disordered" evidence="2">
    <location>
        <begin position="303"/>
        <end position="414"/>
    </location>
</feature>
<comment type="caution">
    <text evidence="5">The sequence shown here is derived from an EMBL/GenBank/DDBJ whole genome shotgun (WGS) entry which is preliminary data.</text>
</comment>
<feature type="compositionally biased region" description="Polar residues" evidence="2">
    <location>
        <begin position="1"/>
        <end position="16"/>
    </location>
</feature>
<dbReference type="STRING" id="150374.A0A0M9VVJ7"/>
<feature type="compositionally biased region" description="Polar residues" evidence="2">
    <location>
        <begin position="239"/>
        <end position="252"/>
    </location>
</feature>
<dbReference type="Pfam" id="PF00169">
    <property type="entry name" value="PH"/>
    <property type="match status" value="1"/>
</dbReference>
<dbReference type="Gene3D" id="2.30.29.30">
    <property type="entry name" value="Pleckstrin-homology domain (PH domain)/Phosphotyrosine-binding domain (PTB)"/>
    <property type="match status" value="1"/>
</dbReference>
<proteinExistence type="predicted"/>
<dbReference type="PANTHER" id="PTHR23176">
    <property type="entry name" value="RHO/RAC/CDC GTPASE-ACTIVATING PROTEIN"/>
    <property type="match status" value="1"/>
</dbReference>
<dbReference type="PROSITE" id="PS50003">
    <property type="entry name" value="PH_DOMAIN"/>
    <property type="match status" value="1"/>
</dbReference>
<dbReference type="SMART" id="SM00233">
    <property type="entry name" value="PH"/>
    <property type="match status" value="1"/>
</dbReference>
<dbReference type="FunFam" id="2.30.29.30:FF:000452">
    <property type="entry name" value="Rho GTPase activator (Bem3)"/>
    <property type="match status" value="1"/>
</dbReference>
<dbReference type="SUPFAM" id="SSF48350">
    <property type="entry name" value="GTPase activation domain, GAP"/>
    <property type="match status" value="1"/>
</dbReference>
<evidence type="ECO:0000313" key="5">
    <source>
        <dbReference type="EMBL" id="KOS21043.1"/>
    </source>
</evidence>
<feature type="domain" description="Rho-GAP" evidence="4">
    <location>
        <begin position="428"/>
        <end position="630"/>
    </location>
</feature>
<dbReference type="CDD" id="cd06093">
    <property type="entry name" value="PX_domain"/>
    <property type="match status" value="1"/>
</dbReference>
<dbReference type="SMART" id="SM00324">
    <property type="entry name" value="RhoGAP"/>
    <property type="match status" value="1"/>
</dbReference>
<dbReference type="GO" id="GO:0005938">
    <property type="term" value="C:cell cortex"/>
    <property type="evidence" value="ECO:0007669"/>
    <property type="project" value="UniProtKB-ARBA"/>
</dbReference>
<reference evidence="5 6" key="1">
    <citation type="submission" date="2015-07" db="EMBL/GenBank/DDBJ databases">
        <title>The genome of the fungus Escovopsis weberi, a specialized disease agent of ant agriculture.</title>
        <authorList>
            <person name="de Man T.J."/>
            <person name="Stajich J.E."/>
            <person name="Kubicek C.P."/>
            <person name="Chenthamara K."/>
            <person name="Atanasova L."/>
            <person name="Druzhinina I.S."/>
            <person name="Birnbaum S."/>
            <person name="Barribeau S.M."/>
            <person name="Teiling C."/>
            <person name="Suen G."/>
            <person name="Currie C."/>
            <person name="Gerardo N.M."/>
        </authorList>
    </citation>
    <scope>NUCLEOTIDE SEQUENCE [LARGE SCALE GENOMIC DNA]</scope>
</reference>
<dbReference type="PANTHER" id="PTHR23176:SF129">
    <property type="entry name" value="RHO GTPASE ACTIVATING PROTEIN AT 16F, ISOFORM E-RELATED"/>
    <property type="match status" value="1"/>
</dbReference>